<dbReference type="InterPro" id="IPR028939">
    <property type="entry name" value="P5C_Rdtase_cat_N"/>
</dbReference>
<keyword evidence="2 4" id="KW-0521">NADP</keyword>
<evidence type="ECO:0000256" key="1">
    <source>
        <dbReference type="ARBA" id="ARBA00005525"/>
    </source>
</evidence>
<evidence type="ECO:0000256" key="3">
    <source>
        <dbReference type="ARBA" id="ARBA00023002"/>
    </source>
</evidence>
<organism evidence="7 8">
    <name type="scientific">Extremus antarcticus</name>
    <dbReference type="NCBI Taxonomy" id="702011"/>
    <lineage>
        <taxon>Eukaryota</taxon>
        <taxon>Fungi</taxon>
        <taxon>Dikarya</taxon>
        <taxon>Ascomycota</taxon>
        <taxon>Pezizomycotina</taxon>
        <taxon>Dothideomycetes</taxon>
        <taxon>Dothideomycetidae</taxon>
        <taxon>Mycosphaerellales</taxon>
        <taxon>Extremaceae</taxon>
        <taxon>Extremus</taxon>
    </lineage>
</organism>
<evidence type="ECO:0008006" key="9">
    <source>
        <dbReference type="Google" id="ProtNLM"/>
    </source>
</evidence>
<feature type="binding site" evidence="4">
    <location>
        <begin position="13"/>
        <end position="18"/>
    </location>
    <ligand>
        <name>NADP(+)</name>
        <dbReference type="ChEBI" id="CHEBI:58349"/>
    </ligand>
</feature>
<dbReference type="Pfam" id="PF03807">
    <property type="entry name" value="F420_oxidored"/>
    <property type="match status" value="1"/>
</dbReference>
<evidence type="ECO:0000259" key="5">
    <source>
        <dbReference type="Pfam" id="PF03807"/>
    </source>
</evidence>
<dbReference type="Gene3D" id="3.40.50.720">
    <property type="entry name" value="NAD(P)-binding Rossmann-like Domain"/>
    <property type="match status" value="1"/>
</dbReference>
<dbReference type="PANTHER" id="PTHR11645">
    <property type="entry name" value="PYRROLINE-5-CARBOXYLATE REDUCTASE"/>
    <property type="match status" value="1"/>
</dbReference>
<dbReference type="InterPro" id="IPR053790">
    <property type="entry name" value="P5CR-like_CS"/>
</dbReference>
<protein>
    <recommendedName>
        <fullName evidence="9">Pyrroline-5-carboxylate reductase</fullName>
    </recommendedName>
</protein>
<evidence type="ECO:0000256" key="2">
    <source>
        <dbReference type="ARBA" id="ARBA00022857"/>
    </source>
</evidence>
<feature type="binding site" evidence="4">
    <location>
        <position position="44"/>
    </location>
    <ligand>
        <name>NADP(+)</name>
        <dbReference type="ChEBI" id="CHEBI:58349"/>
    </ligand>
</feature>
<keyword evidence="8" id="KW-1185">Reference proteome</keyword>
<sequence length="286" mass="29385">MAEPPQSLQVAILGCGSMGTSLLEGFLRKQTSSRPLSLRLAGCTRSQPSIDRVRQRLGDQADRVELGYGDASGEMAEKSEIVILGCPKEDLTAALKTTKPGPRFADKTIVSLMAGLSADQLQKELTSSGAPQNTAIVIVIPSFAARTGGSVSLLASPSTVSQERIDIVTQLFEQVGSVLHVDEGLLMKGVAIGAACHALAVTAVDSIADAGVCEGVPRPLAGAFAAQFLRSAAGAMVDGMSPEQLKAALSTPKGITLNAVVDLDKAGARGAVIGAARGAVRYAESM</sequence>
<dbReference type="Proteomes" id="UP001271007">
    <property type="component" value="Unassembled WGS sequence"/>
</dbReference>
<dbReference type="InterPro" id="IPR036291">
    <property type="entry name" value="NAD(P)-bd_dom_sf"/>
</dbReference>
<dbReference type="Gene3D" id="1.10.3730.10">
    <property type="entry name" value="ProC C-terminal domain-like"/>
    <property type="match status" value="1"/>
</dbReference>
<evidence type="ECO:0000313" key="7">
    <source>
        <dbReference type="EMBL" id="KAK3058513.1"/>
    </source>
</evidence>
<dbReference type="SUPFAM" id="SSF51735">
    <property type="entry name" value="NAD(P)-binding Rossmann-fold domains"/>
    <property type="match status" value="1"/>
</dbReference>
<dbReference type="SUPFAM" id="SSF48179">
    <property type="entry name" value="6-phosphogluconate dehydrogenase C-terminal domain-like"/>
    <property type="match status" value="1"/>
</dbReference>
<dbReference type="InterPro" id="IPR008927">
    <property type="entry name" value="6-PGluconate_DH-like_C_sf"/>
</dbReference>
<dbReference type="InterPro" id="IPR000304">
    <property type="entry name" value="Pyrroline-COOH_reductase"/>
</dbReference>
<evidence type="ECO:0000259" key="6">
    <source>
        <dbReference type="Pfam" id="PF14748"/>
    </source>
</evidence>
<dbReference type="InterPro" id="IPR029036">
    <property type="entry name" value="P5CR_dimer"/>
</dbReference>
<dbReference type="GO" id="GO:0055129">
    <property type="term" value="P:L-proline biosynthetic process"/>
    <property type="evidence" value="ECO:0007669"/>
    <property type="project" value="TreeGrafter"/>
</dbReference>
<dbReference type="PROSITE" id="PS00521">
    <property type="entry name" value="P5CR"/>
    <property type="match status" value="1"/>
</dbReference>
<dbReference type="PANTHER" id="PTHR11645:SF0">
    <property type="entry name" value="PYRROLINE-5-CARBOXYLATE REDUCTASE 3"/>
    <property type="match status" value="1"/>
</dbReference>
<dbReference type="EMBL" id="JAWDJX010000001">
    <property type="protein sequence ID" value="KAK3058513.1"/>
    <property type="molecule type" value="Genomic_DNA"/>
</dbReference>
<accession>A0AAJ0LWU8</accession>
<gene>
    <name evidence="7" type="ORF">LTR09_000077</name>
</gene>
<keyword evidence="3" id="KW-0560">Oxidoreductase</keyword>
<feature type="domain" description="Pyrroline-5-carboxylate reductase catalytic N-terminal" evidence="5">
    <location>
        <begin position="9"/>
        <end position="115"/>
    </location>
</feature>
<evidence type="ECO:0000256" key="4">
    <source>
        <dbReference type="PIRSR" id="PIRSR000193-1"/>
    </source>
</evidence>
<reference evidence="7" key="1">
    <citation type="submission" date="2023-04" db="EMBL/GenBank/DDBJ databases">
        <title>Black Yeasts Isolated from many extreme environments.</title>
        <authorList>
            <person name="Coleine C."/>
            <person name="Stajich J.E."/>
            <person name="Selbmann L."/>
        </authorList>
    </citation>
    <scope>NUCLEOTIDE SEQUENCE</scope>
    <source>
        <strain evidence="7">CCFEE 5312</strain>
    </source>
</reference>
<feature type="domain" description="Pyrroline-5-carboxylate reductase dimerisation" evidence="6">
    <location>
        <begin position="190"/>
        <end position="285"/>
    </location>
</feature>
<comment type="caution">
    <text evidence="7">The sequence shown here is derived from an EMBL/GenBank/DDBJ whole genome shotgun (WGS) entry which is preliminary data.</text>
</comment>
<dbReference type="HAMAP" id="MF_01925">
    <property type="entry name" value="P5C_reductase"/>
    <property type="match status" value="1"/>
</dbReference>
<name>A0AAJ0LWU8_9PEZI</name>
<dbReference type="AlphaFoldDB" id="A0AAJ0LWU8"/>
<dbReference type="PIRSF" id="PIRSF000193">
    <property type="entry name" value="Pyrrol-5-carb_rd"/>
    <property type="match status" value="1"/>
</dbReference>
<dbReference type="Pfam" id="PF14748">
    <property type="entry name" value="P5CR_dimer"/>
    <property type="match status" value="1"/>
</dbReference>
<proteinExistence type="inferred from homology"/>
<comment type="similarity">
    <text evidence="1">Belongs to the pyrroline-5-carboxylate reductase family.</text>
</comment>
<evidence type="ECO:0000313" key="8">
    <source>
        <dbReference type="Proteomes" id="UP001271007"/>
    </source>
</evidence>
<dbReference type="GO" id="GO:0004735">
    <property type="term" value="F:pyrroline-5-carboxylate reductase activity"/>
    <property type="evidence" value="ECO:0007669"/>
    <property type="project" value="InterPro"/>
</dbReference>